<dbReference type="PANTHER" id="PTHR21663">
    <property type="entry name" value="HYPOTHETICAL HEAT DOMAIN-CONTAINING"/>
    <property type="match status" value="1"/>
</dbReference>
<dbReference type="InterPro" id="IPR040108">
    <property type="entry name" value="Laa1/Sip1/HEATR5"/>
</dbReference>
<dbReference type="GO" id="GO:0005794">
    <property type="term" value="C:Golgi apparatus"/>
    <property type="evidence" value="ECO:0007669"/>
    <property type="project" value="TreeGrafter"/>
</dbReference>
<evidence type="ECO:0000313" key="1">
    <source>
        <dbReference type="EMBL" id="KAJ1347298.1"/>
    </source>
</evidence>
<dbReference type="EMBL" id="JAHQIW010000301">
    <property type="protein sequence ID" value="KAJ1347298.1"/>
    <property type="molecule type" value="Genomic_DNA"/>
</dbReference>
<dbReference type="GO" id="GO:0006897">
    <property type="term" value="P:endocytosis"/>
    <property type="evidence" value="ECO:0007669"/>
    <property type="project" value="TreeGrafter"/>
</dbReference>
<dbReference type="GO" id="GO:0005829">
    <property type="term" value="C:cytosol"/>
    <property type="evidence" value="ECO:0007669"/>
    <property type="project" value="GOC"/>
</dbReference>
<comment type="caution">
    <text evidence="1">The sequence shown here is derived from an EMBL/GenBank/DDBJ whole genome shotgun (WGS) entry which is preliminary data.</text>
</comment>
<dbReference type="Proteomes" id="UP001196413">
    <property type="component" value="Unassembled WGS sequence"/>
</dbReference>
<evidence type="ECO:0000313" key="2">
    <source>
        <dbReference type="Proteomes" id="UP001196413"/>
    </source>
</evidence>
<dbReference type="GO" id="GO:0008104">
    <property type="term" value="P:intracellular protein localization"/>
    <property type="evidence" value="ECO:0007669"/>
    <property type="project" value="TreeGrafter"/>
</dbReference>
<organism evidence="1 2">
    <name type="scientific">Parelaphostrongylus tenuis</name>
    <name type="common">Meningeal worm</name>
    <dbReference type="NCBI Taxonomy" id="148309"/>
    <lineage>
        <taxon>Eukaryota</taxon>
        <taxon>Metazoa</taxon>
        <taxon>Ecdysozoa</taxon>
        <taxon>Nematoda</taxon>
        <taxon>Chromadorea</taxon>
        <taxon>Rhabditida</taxon>
        <taxon>Rhabditina</taxon>
        <taxon>Rhabditomorpha</taxon>
        <taxon>Strongyloidea</taxon>
        <taxon>Metastrongylidae</taxon>
        <taxon>Parelaphostrongylus</taxon>
    </lineage>
</organism>
<dbReference type="GO" id="GO:0030139">
    <property type="term" value="C:endocytic vesicle"/>
    <property type="evidence" value="ECO:0007669"/>
    <property type="project" value="TreeGrafter"/>
</dbReference>
<keyword evidence="2" id="KW-1185">Reference proteome</keyword>
<proteinExistence type="predicted"/>
<reference evidence="1" key="1">
    <citation type="submission" date="2021-06" db="EMBL/GenBank/DDBJ databases">
        <title>Parelaphostrongylus tenuis whole genome reference sequence.</title>
        <authorList>
            <person name="Garwood T.J."/>
            <person name="Larsen P.A."/>
            <person name="Fountain-Jones N.M."/>
            <person name="Garbe J.R."/>
            <person name="Macchietto M.G."/>
            <person name="Kania S.A."/>
            <person name="Gerhold R.W."/>
            <person name="Richards J.E."/>
            <person name="Wolf T.M."/>
        </authorList>
    </citation>
    <scope>NUCLEOTIDE SEQUENCE</scope>
    <source>
        <strain evidence="1">MNPRO001-30</strain>
        <tissue evidence="1">Meninges</tissue>
    </source>
</reference>
<gene>
    <name evidence="1" type="ORF">KIN20_002324</name>
</gene>
<accession>A0AAD5LZM1</accession>
<dbReference type="GO" id="GO:0016020">
    <property type="term" value="C:membrane"/>
    <property type="evidence" value="ECO:0007669"/>
    <property type="project" value="TreeGrafter"/>
</dbReference>
<sequence length="131" mass="15047">MEKVKNISEEQLQVLQDALRALEIMVTVADDKRKLALISLLVQSLCRLLCANSADEWRLLSQPSRRVHEFAIQRLNAIAPLWPVEFKQVLESHPLLKSSSKVRCCSSRVARCKYSNSQKQKQSLVNPRMFI</sequence>
<dbReference type="PANTHER" id="PTHR21663:SF0">
    <property type="entry name" value="HEAT REPEAT-CONTAINING PROTEIN 5B"/>
    <property type="match status" value="1"/>
</dbReference>
<name>A0AAD5LZM1_PARTN</name>
<dbReference type="GO" id="GO:0042147">
    <property type="term" value="P:retrograde transport, endosome to Golgi"/>
    <property type="evidence" value="ECO:0007669"/>
    <property type="project" value="TreeGrafter"/>
</dbReference>
<protein>
    <submittedName>
        <fullName evidence="1">Uncharacterized protein</fullName>
    </submittedName>
</protein>
<dbReference type="AlphaFoldDB" id="A0AAD5LZM1"/>